<dbReference type="VEuPathDB" id="FungiDB:TRICI_006499"/>
<dbReference type="InterPro" id="IPR031452">
    <property type="entry name" value="Kre1"/>
</dbReference>
<protein>
    <submittedName>
        <fullName evidence="2">Uncharacterized protein</fullName>
    </submittedName>
</protein>
<reference evidence="2" key="1">
    <citation type="journal article" date="2019" name="G3 (Bethesda)">
        <title>Genome Assemblies of Two Rare Opportunistic Yeast Pathogens: Diutina rugosa (syn. Candida rugosa) and Trichomonascus ciferrii (syn. Candida ciferrii).</title>
        <authorList>
            <person name="Mixao V."/>
            <person name="Saus E."/>
            <person name="Hansen A.P."/>
            <person name="Lass-Florl C."/>
            <person name="Gabaldon T."/>
        </authorList>
    </citation>
    <scope>NUCLEOTIDE SEQUENCE</scope>
    <source>
        <strain evidence="2">CBS 4856</strain>
    </source>
</reference>
<dbReference type="Proteomes" id="UP000761534">
    <property type="component" value="Unassembled WGS sequence"/>
</dbReference>
<evidence type="ECO:0000256" key="1">
    <source>
        <dbReference type="SAM" id="MobiDB-lite"/>
    </source>
</evidence>
<sequence>MHGSKESLLTGNSVVDRVSSTTTAQTTSSSSSSSSAAESKTLVWKTVNGQATQLPYTQSFKSMYSTLHTPSSGSIGLGTIKGTVGKVRTERFMTITK</sequence>
<proteinExistence type="predicted"/>
<accession>A0A642UGV1</accession>
<dbReference type="OrthoDB" id="5406216at2759"/>
<organism evidence="2 3">
    <name type="scientific">Trichomonascus ciferrii</name>
    <dbReference type="NCBI Taxonomy" id="44093"/>
    <lineage>
        <taxon>Eukaryota</taxon>
        <taxon>Fungi</taxon>
        <taxon>Dikarya</taxon>
        <taxon>Ascomycota</taxon>
        <taxon>Saccharomycotina</taxon>
        <taxon>Dipodascomycetes</taxon>
        <taxon>Dipodascales</taxon>
        <taxon>Trichomonascaceae</taxon>
        <taxon>Trichomonascus</taxon>
        <taxon>Trichomonascus ciferrii complex</taxon>
    </lineage>
</organism>
<feature type="compositionally biased region" description="Low complexity" evidence="1">
    <location>
        <begin position="19"/>
        <end position="38"/>
    </location>
</feature>
<evidence type="ECO:0000313" key="3">
    <source>
        <dbReference type="Proteomes" id="UP000761534"/>
    </source>
</evidence>
<comment type="caution">
    <text evidence="2">The sequence shown here is derived from an EMBL/GenBank/DDBJ whole genome shotgun (WGS) entry which is preliminary data.</text>
</comment>
<dbReference type="EMBL" id="SWFS01000539">
    <property type="protein sequence ID" value="KAA8898682.1"/>
    <property type="molecule type" value="Genomic_DNA"/>
</dbReference>
<dbReference type="Pfam" id="PF17056">
    <property type="entry name" value="KRE1"/>
    <property type="match status" value="1"/>
</dbReference>
<dbReference type="AlphaFoldDB" id="A0A642UGV1"/>
<gene>
    <name evidence="2" type="ORF">TRICI_006499</name>
</gene>
<evidence type="ECO:0000313" key="2">
    <source>
        <dbReference type="EMBL" id="KAA8898682.1"/>
    </source>
</evidence>
<keyword evidence="3" id="KW-1185">Reference proteome</keyword>
<name>A0A642UGV1_9ASCO</name>
<feature type="region of interest" description="Disordered" evidence="1">
    <location>
        <begin position="1"/>
        <end position="38"/>
    </location>
</feature>
<dbReference type="GO" id="GO:0031505">
    <property type="term" value="P:fungal-type cell wall organization"/>
    <property type="evidence" value="ECO:0007669"/>
    <property type="project" value="InterPro"/>
</dbReference>